<reference evidence="4 5" key="1">
    <citation type="journal article" date="2024" name="Ann. Entomol. Soc. Am.">
        <title>Genomic analyses of the southern and eastern yellowjacket wasps (Hymenoptera: Vespidae) reveal evolutionary signatures of social life.</title>
        <authorList>
            <person name="Catto M.A."/>
            <person name="Caine P.B."/>
            <person name="Orr S.E."/>
            <person name="Hunt B.G."/>
            <person name="Goodisman M.A.D."/>
        </authorList>
    </citation>
    <scope>NUCLEOTIDE SEQUENCE [LARGE SCALE GENOMIC DNA]</scope>
    <source>
        <strain evidence="4">232</strain>
        <tissue evidence="4">Head and thorax</tissue>
    </source>
</reference>
<feature type="transmembrane region" description="Helical" evidence="3">
    <location>
        <begin position="113"/>
        <end position="134"/>
    </location>
</feature>
<evidence type="ECO:0000313" key="4">
    <source>
        <dbReference type="EMBL" id="KAL2728104.1"/>
    </source>
</evidence>
<evidence type="ECO:0000256" key="2">
    <source>
        <dbReference type="ARBA" id="ARBA00023076"/>
    </source>
</evidence>
<keyword evidence="3" id="KW-0472">Membrane</keyword>
<evidence type="ECO:0000256" key="1">
    <source>
        <dbReference type="ARBA" id="ARBA00006358"/>
    </source>
</evidence>
<dbReference type="AlphaFoldDB" id="A0ABD2B5V4"/>
<feature type="transmembrane region" description="Helical" evidence="3">
    <location>
        <begin position="88"/>
        <end position="107"/>
    </location>
</feature>
<keyword evidence="3" id="KW-1133">Transmembrane helix</keyword>
<proteinExistence type="inferred from homology"/>
<comment type="caution">
    <text evidence="4">The sequence shown here is derived from an EMBL/GenBank/DDBJ whole genome shotgun (WGS) entry which is preliminary data.</text>
</comment>
<protein>
    <submittedName>
        <fullName evidence="4">Uncharacterized protein</fullName>
    </submittedName>
</protein>
<dbReference type="InterPro" id="IPR000104">
    <property type="entry name" value="Antifreeze_1"/>
</dbReference>
<name>A0ABD2B5V4_VESMC</name>
<evidence type="ECO:0000313" key="5">
    <source>
        <dbReference type="Proteomes" id="UP001607303"/>
    </source>
</evidence>
<evidence type="ECO:0000256" key="3">
    <source>
        <dbReference type="SAM" id="Phobius"/>
    </source>
</evidence>
<dbReference type="PRINTS" id="PR00308">
    <property type="entry name" value="ANTIFREEZEI"/>
</dbReference>
<accession>A0ABD2B5V4</accession>
<keyword evidence="5" id="KW-1185">Reference proteome</keyword>
<keyword evidence="2" id="KW-0047">Antifreeze protein</keyword>
<gene>
    <name evidence="4" type="ORF">V1477_017380</name>
</gene>
<keyword evidence="3" id="KW-0812">Transmembrane</keyword>
<comment type="similarity">
    <text evidence="1">Belongs to the type-I AFP family.</text>
</comment>
<organism evidence="4 5">
    <name type="scientific">Vespula maculifrons</name>
    <name type="common">Eastern yellow jacket</name>
    <name type="synonym">Wasp</name>
    <dbReference type="NCBI Taxonomy" id="7453"/>
    <lineage>
        <taxon>Eukaryota</taxon>
        <taxon>Metazoa</taxon>
        <taxon>Ecdysozoa</taxon>
        <taxon>Arthropoda</taxon>
        <taxon>Hexapoda</taxon>
        <taxon>Insecta</taxon>
        <taxon>Pterygota</taxon>
        <taxon>Neoptera</taxon>
        <taxon>Endopterygota</taxon>
        <taxon>Hymenoptera</taxon>
        <taxon>Apocrita</taxon>
        <taxon>Aculeata</taxon>
        <taxon>Vespoidea</taxon>
        <taxon>Vespidae</taxon>
        <taxon>Vespinae</taxon>
        <taxon>Vespula</taxon>
    </lineage>
</organism>
<sequence>MDEKIAKELDRIIRKEVMVGLAGKRGDISDEPARGNAFNRRNGREPATKYDLALSFLSDTTRIRWIKSSLGSFNNAKKKEKKKKKKEMITCLTAADAAAAAAATGAASAVTAVVAAAATVAAAAAAAAVGGFAIGNWRRQSEKTPLELMRRSTKTIILFIFMQSVRAQKFSKYFCGF</sequence>
<dbReference type="EMBL" id="JAYRBN010000100">
    <property type="protein sequence ID" value="KAL2728104.1"/>
    <property type="molecule type" value="Genomic_DNA"/>
</dbReference>
<dbReference type="Proteomes" id="UP001607303">
    <property type="component" value="Unassembled WGS sequence"/>
</dbReference>